<keyword evidence="4" id="KW-0812">Transmembrane</keyword>
<evidence type="ECO:0000313" key="5">
    <source>
        <dbReference type="EMBL" id="ORX07039.1"/>
    </source>
</evidence>
<dbReference type="GO" id="GO:0016020">
    <property type="term" value="C:membrane"/>
    <property type="evidence" value="ECO:0007669"/>
    <property type="project" value="UniProtKB-SubCell"/>
</dbReference>
<protein>
    <submittedName>
        <fullName evidence="5">Mce protein</fullName>
    </submittedName>
</protein>
<dbReference type="PANTHER" id="PTHR37042:SF4">
    <property type="entry name" value="OUTER MEMBRANE PROTEIN RV1973"/>
    <property type="match status" value="1"/>
</dbReference>
<keyword evidence="2 4" id="KW-0472">Membrane</keyword>
<gene>
    <name evidence="5" type="ORF">AWC30_05640</name>
</gene>
<dbReference type="OrthoDB" id="5188486at2"/>
<keyword evidence="4" id="KW-1133">Transmembrane helix</keyword>
<dbReference type="PANTHER" id="PTHR37042">
    <property type="entry name" value="OUTER MEMBRANE PROTEIN RV1973"/>
    <property type="match status" value="1"/>
</dbReference>
<name>A0A1X2EN13_9MYCO</name>
<dbReference type="EMBL" id="LQPZ01000013">
    <property type="protein sequence ID" value="ORX07039.1"/>
    <property type="molecule type" value="Genomic_DNA"/>
</dbReference>
<dbReference type="RefSeq" id="WP_085109153.1">
    <property type="nucleotide sequence ID" value="NZ_JACKSN010000030.1"/>
</dbReference>
<proteinExistence type="predicted"/>
<feature type="region of interest" description="Disordered" evidence="3">
    <location>
        <begin position="1"/>
        <end position="48"/>
    </location>
</feature>
<accession>A0A1X2EN13</accession>
<comment type="caution">
    <text evidence="5">The sequence shown here is derived from an EMBL/GenBank/DDBJ whole genome shotgun (WGS) entry which is preliminary data.</text>
</comment>
<evidence type="ECO:0000256" key="4">
    <source>
        <dbReference type="SAM" id="Phobius"/>
    </source>
</evidence>
<comment type="subcellular location">
    <subcellularLocation>
        <location evidence="1">Membrane</location>
    </subcellularLocation>
</comment>
<reference evidence="5 6" key="1">
    <citation type="submission" date="2016-01" db="EMBL/GenBank/DDBJ databases">
        <title>The new phylogeny of the genus Mycobacterium.</title>
        <authorList>
            <person name="Tarcisio F."/>
            <person name="Conor M."/>
            <person name="Antonella G."/>
            <person name="Elisabetta G."/>
            <person name="Giulia F.S."/>
            <person name="Sara T."/>
            <person name="Anna F."/>
            <person name="Clotilde B."/>
            <person name="Roberto B."/>
            <person name="Veronica D.S."/>
            <person name="Fabio R."/>
            <person name="Monica P."/>
            <person name="Olivier J."/>
            <person name="Enrico T."/>
            <person name="Nicola S."/>
        </authorList>
    </citation>
    <scope>NUCLEOTIDE SEQUENCE [LARGE SCALE GENOMIC DNA]</scope>
    <source>
        <strain evidence="5 6">DSM 44153</strain>
    </source>
</reference>
<evidence type="ECO:0000256" key="2">
    <source>
        <dbReference type="ARBA" id="ARBA00023136"/>
    </source>
</evidence>
<evidence type="ECO:0000313" key="6">
    <source>
        <dbReference type="Proteomes" id="UP000193090"/>
    </source>
</evidence>
<dbReference type="Proteomes" id="UP000193090">
    <property type="component" value="Unassembled WGS sequence"/>
</dbReference>
<dbReference type="STRING" id="1798.AWC30_05640"/>
<organism evidence="5 6">
    <name type="scientific">Mycolicibacillus trivialis</name>
    <dbReference type="NCBI Taxonomy" id="1798"/>
    <lineage>
        <taxon>Bacteria</taxon>
        <taxon>Bacillati</taxon>
        <taxon>Actinomycetota</taxon>
        <taxon>Actinomycetes</taxon>
        <taxon>Mycobacteriales</taxon>
        <taxon>Mycobacteriaceae</taxon>
        <taxon>Mycolicibacillus</taxon>
    </lineage>
</organism>
<dbReference type="AlphaFoldDB" id="A0A1X2EN13"/>
<keyword evidence="6" id="KW-1185">Reference proteome</keyword>
<feature type="compositionally biased region" description="Basic and acidic residues" evidence="3">
    <location>
        <begin position="1"/>
        <end position="11"/>
    </location>
</feature>
<evidence type="ECO:0000256" key="1">
    <source>
        <dbReference type="ARBA" id="ARBA00004370"/>
    </source>
</evidence>
<evidence type="ECO:0000256" key="3">
    <source>
        <dbReference type="SAM" id="MobiDB-lite"/>
    </source>
</evidence>
<sequence length="205" mass="22075">MSKRSATKDVFDQLGEEPDSGSSVDNDSATETVTVAPDPAPPNPAARTGRRWPKIAVAVALIGALAAAGYLGWRYKELRDIDVAAEQAVAAARDYAEVLTTLDAKDIDAHYNETLDGATGRFKDEYSQGASQLRQILIDNDAAGTGVVLDAAVKSASTSQVEVLLFVDQSITNAVNPSPRIDRNRIQMTMKRIDDRWLASNVDLI</sequence>
<feature type="transmembrane region" description="Helical" evidence="4">
    <location>
        <begin position="55"/>
        <end position="73"/>
    </location>
</feature>